<accession>A0A6A1XPL5</accession>
<evidence type="ECO:0000313" key="1">
    <source>
        <dbReference type="EMBL" id="KAB1331221.1"/>
    </source>
</evidence>
<dbReference type="RefSeq" id="WP_122136334.1">
    <property type="nucleotide sequence ID" value="NZ_CP113514.1"/>
</dbReference>
<reference evidence="1 2" key="1">
    <citation type="journal article" date="2019" name="Nat. Med.">
        <title>A library of human gut bacterial isolates paired with longitudinal multiomics data enables mechanistic microbiome research.</title>
        <authorList>
            <person name="Poyet M."/>
            <person name="Groussin M."/>
            <person name="Gibbons S.M."/>
            <person name="Avila-Pacheco J."/>
            <person name="Jiang X."/>
            <person name="Kearney S.M."/>
            <person name="Perrotta A.R."/>
            <person name="Berdy B."/>
            <person name="Zhao S."/>
            <person name="Lieberman T.D."/>
            <person name="Swanson P.K."/>
            <person name="Smith M."/>
            <person name="Roesemann S."/>
            <person name="Alexander J.E."/>
            <person name="Rich S.A."/>
            <person name="Livny J."/>
            <person name="Vlamakis H."/>
            <person name="Clish C."/>
            <person name="Bullock K."/>
            <person name="Deik A."/>
            <person name="Scott J."/>
            <person name="Pierce K.A."/>
            <person name="Xavier R.J."/>
            <person name="Alm E.J."/>
        </authorList>
    </citation>
    <scope>NUCLEOTIDE SEQUENCE [LARGE SCALE GENOMIC DNA]</scope>
    <source>
        <strain evidence="1 2">BIOML-A2</strain>
    </source>
</reference>
<sequence length="106" mass="11798">MWYEDKIELYVPGEGSHDENFNPVRIPESWFPLGDCKIHGNSSAKTVPAADGKDFVYSYQITMYVPAIIPVLNDKVRITKADGSISQKVMTVAGCGTTKRKLSIFL</sequence>
<organism evidence="1 2">
    <name type="scientific">Bacteroides ovatus</name>
    <dbReference type="NCBI Taxonomy" id="28116"/>
    <lineage>
        <taxon>Bacteria</taxon>
        <taxon>Pseudomonadati</taxon>
        <taxon>Bacteroidota</taxon>
        <taxon>Bacteroidia</taxon>
        <taxon>Bacteroidales</taxon>
        <taxon>Bacteroidaceae</taxon>
        <taxon>Bacteroides</taxon>
    </lineage>
</organism>
<proteinExistence type="predicted"/>
<comment type="caution">
    <text evidence="1">The sequence shown here is derived from an EMBL/GenBank/DDBJ whole genome shotgun (WGS) entry which is preliminary data.</text>
</comment>
<dbReference type="Proteomes" id="UP000375690">
    <property type="component" value="Unassembled WGS sequence"/>
</dbReference>
<protein>
    <submittedName>
        <fullName evidence="1">Uncharacterized protein</fullName>
    </submittedName>
</protein>
<dbReference type="EMBL" id="VWFC01000001">
    <property type="protein sequence ID" value="KAB1331221.1"/>
    <property type="molecule type" value="Genomic_DNA"/>
</dbReference>
<name>A0A6A1XPL5_BACOV</name>
<dbReference type="AlphaFoldDB" id="A0A6A1XPL5"/>
<gene>
    <name evidence="1" type="ORF">F3B53_00175</name>
</gene>
<evidence type="ECO:0000313" key="2">
    <source>
        <dbReference type="Proteomes" id="UP000375690"/>
    </source>
</evidence>